<dbReference type="PANTHER" id="PTHR11610:SF150">
    <property type="entry name" value="FI01825P-RELATED"/>
    <property type="match status" value="1"/>
</dbReference>
<dbReference type="Gene3D" id="3.40.50.1820">
    <property type="entry name" value="alpha/beta hydrolase"/>
    <property type="match status" value="2"/>
</dbReference>
<dbReference type="GO" id="GO:0017171">
    <property type="term" value="F:serine hydrolase activity"/>
    <property type="evidence" value="ECO:0007669"/>
    <property type="project" value="TreeGrafter"/>
</dbReference>
<dbReference type="GO" id="GO:0016042">
    <property type="term" value="P:lipid catabolic process"/>
    <property type="evidence" value="ECO:0007669"/>
    <property type="project" value="TreeGrafter"/>
</dbReference>
<keyword evidence="5" id="KW-0732">Signal</keyword>
<dbReference type="InterPro" id="IPR013818">
    <property type="entry name" value="Lipase"/>
</dbReference>
<evidence type="ECO:0000313" key="7">
    <source>
        <dbReference type="EMBL" id="CRK90495.1"/>
    </source>
</evidence>
<feature type="signal peptide" evidence="5">
    <location>
        <begin position="1"/>
        <end position="16"/>
    </location>
</feature>
<evidence type="ECO:0000256" key="4">
    <source>
        <dbReference type="RuleBase" id="RU004262"/>
    </source>
</evidence>
<dbReference type="InterPro" id="IPR029058">
    <property type="entry name" value="AB_hydrolase_fold"/>
</dbReference>
<accession>A0A1J1HR28</accession>
<evidence type="ECO:0000256" key="2">
    <source>
        <dbReference type="ARBA" id="ARBA00010701"/>
    </source>
</evidence>
<organism evidence="7 8">
    <name type="scientific">Clunio marinus</name>
    <dbReference type="NCBI Taxonomy" id="568069"/>
    <lineage>
        <taxon>Eukaryota</taxon>
        <taxon>Metazoa</taxon>
        <taxon>Ecdysozoa</taxon>
        <taxon>Arthropoda</taxon>
        <taxon>Hexapoda</taxon>
        <taxon>Insecta</taxon>
        <taxon>Pterygota</taxon>
        <taxon>Neoptera</taxon>
        <taxon>Endopterygota</taxon>
        <taxon>Diptera</taxon>
        <taxon>Nematocera</taxon>
        <taxon>Chironomoidea</taxon>
        <taxon>Chironomidae</taxon>
        <taxon>Clunio</taxon>
    </lineage>
</organism>
<dbReference type="GO" id="GO:0005615">
    <property type="term" value="C:extracellular space"/>
    <property type="evidence" value="ECO:0007669"/>
    <property type="project" value="TreeGrafter"/>
</dbReference>
<dbReference type="AlphaFoldDB" id="A0A1J1HR28"/>
<evidence type="ECO:0000256" key="5">
    <source>
        <dbReference type="SAM" id="SignalP"/>
    </source>
</evidence>
<evidence type="ECO:0000256" key="1">
    <source>
        <dbReference type="ARBA" id="ARBA00004613"/>
    </source>
</evidence>
<dbReference type="PRINTS" id="PR00821">
    <property type="entry name" value="TAGLIPASE"/>
</dbReference>
<comment type="subcellular location">
    <subcellularLocation>
        <location evidence="1">Secreted</location>
    </subcellularLocation>
</comment>
<dbReference type="PANTHER" id="PTHR11610">
    <property type="entry name" value="LIPASE"/>
    <property type="match status" value="1"/>
</dbReference>
<evidence type="ECO:0000313" key="8">
    <source>
        <dbReference type="Proteomes" id="UP000183832"/>
    </source>
</evidence>
<feature type="chain" id="PRO_5012339673" evidence="5">
    <location>
        <begin position="17"/>
        <end position="633"/>
    </location>
</feature>
<dbReference type="SUPFAM" id="SSF53474">
    <property type="entry name" value="alpha/beta-Hydrolases"/>
    <property type="match status" value="2"/>
</dbReference>
<keyword evidence="3" id="KW-0964">Secreted</keyword>
<dbReference type="STRING" id="568069.A0A1J1HR28"/>
<dbReference type="InterPro" id="IPR033906">
    <property type="entry name" value="Lipase_N"/>
</dbReference>
<dbReference type="Pfam" id="PF00151">
    <property type="entry name" value="Lipase"/>
    <property type="match status" value="2"/>
</dbReference>
<dbReference type="EMBL" id="CVRI01000019">
    <property type="protein sequence ID" value="CRK90495.1"/>
    <property type="molecule type" value="Genomic_DNA"/>
</dbReference>
<gene>
    <name evidence="7" type="ORF">CLUMA_CG004162</name>
</gene>
<comment type="similarity">
    <text evidence="2 4">Belongs to the AB hydrolase superfamily. Lipase family.</text>
</comment>
<dbReference type="GO" id="GO:0016298">
    <property type="term" value="F:lipase activity"/>
    <property type="evidence" value="ECO:0007669"/>
    <property type="project" value="InterPro"/>
</dbReference>
<feature type="domain" description="Lipase" evidence="6">
    <location>
        <begin position="348"/>
        <end position="619"/>
    </location>
</feature>
<dbReference type="CDD" id="cd00707">
    <property type="entry name" value="Pancreat_lipase_like"/>
    <property type="match status" value="2"/>
</dbReference>
<name>A0A1J1HR28_9DIPT</name>
<dbReference type="InterPro" id="IPR000734">
    <property type="entry name" value="TAG_lipase"/>
</dbReference>
<proteinExistence type="inferred from homology"/>
<reference evidence="7 8" key="1">
    <citation type="submission" date="2015-04" db="EMBL/GenBank/DDBJ databases">
        <authorList>
            <person name="Syromyatnikov M.Y."/>
            <person name="Popov V.N."/>
        </authorList>
    </citation>
    <scope>NUCLEOTIDE SEQUENCE [LARGE SCALE GENOMIC DNA]</scope>
</reference>
<protein>
    <submittedName>
        <fullName evidence="7">CLUMA_CG004162, isoform A</fullName>
    </submittedName>
</protein>
<feature type="domain" description="Lipase" evidence="6">
    <location>
        <begin position="37"/>
        <end position="294"/>
    </location>
</feature>
<dbReference type="Proteomes" id="UP000183832">
    <property type="component" value="Unassembled WGS sequence"/>
</dbReference>
<evidence type="ECO:0000256" key="3">
    <source>
        <dbReference type="ARBA" id="ARBA00022525"/>
    </source>
</evidence>
<sequence length="633" mass="69443">MKIFLLSAICVILVAASPSNRNLPQFDDKVELQDQNNVNDEQEISPMFNAATDTRFLLFTRFNPTIGQVVSAFDMSTIQESNYSPARPTRVLIHGWQSNADSNVNVLTTAGYLRNYDVNVIVVDWSIGANNINYIASRNQVNNVGAVIAVLLDNLQSNGLMADFSRLSLIGHSLGAHIAGAAGKRVLNGRINTIIGLDPAGPLFSVGDVANRLDGSDAAYVEAIHTDIVQLGIGDPIADTDFYPNGGTGMPGCLTAICDHDMAIHYFVESLNSDRLWGRRCANLNEMTSDRCSGFGASMGGNYFSSATTMRLNVNIIPTQGNSNQITSIDFESLEIEGKLFRPLFNPTVDVKFLLFTRRNPFVGQRIILGDIRSLFESNFNISNPTRFLIHGWGSDLNSFFNIEGTEAYLRNNDFNVIVVDWSRGAQTINYVQARNRVGPVGRILANFIDFLHDNEALNFEELTVVGFSLGAHVAGFAGKNVNRGRINTIIGLDPAGPLFPIRNPSERLNATDAEYVEIIHTNSRMTGIGFPIGDADFYPNGGMTQPGCVRHFCHHDRAPLFFIESINSNNFFARACLSFSNIGRDCIGEEVTMGGEPSNSKNSVRGIFYLTTNRRPPFAQGPRGRQSTSNLP</sequence>
<dbReference type="FunFam" id="3.40.50.1820:FF:000076">
    <property type="entry name" value="phospholipase A1"/>
    <property type="match status" value="1"/>
</dbReference>
<evidence type="ECO:0000259" key="6">
    <source>
        <dbReference type="Pfam" id="PF00151"/>
    </source>
</evidence>
<keyword evidence="8" id="KW-1185">Reference proteome</keyword>
<dbReference type="OrthoDB" id="199913at2759"/>